<dbReference type="AlphaFoldDB" id="A0A9P4PLB2"/>
<reference evidence="1" key="1">
    <citation type="journal article" date="2020" name="Stud. Mycol.">
        <title>101 Dothideomycetes genomes: a test case for predicting lifestyles and emergence of pathogens.</title>
        <authorList>
            <person name="Haridas S."/>
            <person name="Albert R."/>
            <person name="Binder M."/>
            <person name="Bloem J."/>
            <person name="Labutti K."/>
            <person name="Salamov A."/>
            <person name="Andreopoulos B."/>
            <person name="Baker S."/>
            <person name="Barry K."/>
            <person name="Bills G."/>
            <person name="Bluhm B."/>
            <person name="Cannon C."/>
            <person name="Castanera R."/>
            <person name="Culley D."/>
            <person name="Daum C."/>
            <person name="Ezra D."/>
            <person name="Gonzalez J."/>
            <person name="Henrissat B."/>
            <person name="Kuo A."/>
            <person name="Liang C."/>
            <person name="Lipzen A."/>
            <person name="Lutzoni F."/>
            <person name="Magnuson J."/>
            <person name="Mondo S."/>
            <person name="Nolan M."/>
            <person name="Ohm R."/>
            <person name="Pangilinan J."/>
            <person name="Park H.-J."/>
            <person name="Ramirez L."/>
            <person name="Alfaro M."/>
            <person name="Sun H."/>
            <person name="Tritt A."/>
            <person name="Yoshinaga Y."/>
            <person name="Zwiers L.-H."/>
            <person name="Turgeon B."/>
            <person name="Goodwin S."/>
            <person name="Spatafora J."/>
            <person name="Crous P."/>
            <person name="Grigoriev I."/>
        </authorList>
    </citation>
    <scope>NUCLEOTIDE SEQUENCE</scope>
    <source>
        <strain evidence="1">CBS 690.94</strain>
    </source>
</reference>
<evidence type="ECO:0000313" key="1">
    <source>
        <dbReference type="EMBL" id="KAF2446052.1"/>
    </source>
</evidence>
<name>A0A9P4PLB2_9PLEO</name>
<gene>
    <name evidence="1" type="ORF">P171DRAFT_251378</name>
</gene>
<organism evidence="1 2">
    <name type="scientific">Karstenula rhodostoma CBS 690.94</name>
    <dbReference type="NCBI Taxonomy" id="1392251"/>
    <lineage>
        <taxon>Eukaryota</taxon>
        <taxon>Fungi</taxon>
        <taxon>Dikarya</taxon>
        <taxon>Ascomycota</taxon>
        <taxon>Pezizomycotina</taxon>
        <taxon>Dothideomycetes</taxon>
        <taxon>Pleosporomycetidae</taxon>
        <taxon>Pleosporales</taxon>
        <taxon>Massarineae</taxon>
        <taxon>Didymosphaeriaceae</taxon>
        <taxon>Karstenula</taxon>
    </lineage>
</organism>
<sequence length="96" mass="10699">MKCASEMPGRCFVLFVGVFGASVTTVNRRSYLHTNKPCHFYVQEATLVVAYIHHTSSRLHLYIFGVLRRKSSLVQSSVKIVTQENVNGPHSSGIFG</sequence>
<comment type="caution">
    <text evidence="1">The sequence shown here is derived from an EMBL/GenBank/DDBJ whole genome shotgun (WGS) entry which is preliminary data.</text>
</comment>
<accession>A0A9P4PLB2</accession>
<protein>
    <submittedName>
        <fullName evidence="1">Uncharacterized protein</fullName>
    </submittedName>
</protein>
<dbReference type="EMBL" id="MU001498">
    <property type="protein sequence ID" value="KAF2446052.1"/>
    <property type="molecule type" value="Genomic_DNA"/>
</dbReference>
<evidence type="ECO:0000313" key="2">
    <source>
        <dbReference type="Proteomes" id="UP000799764"/>
    </source>
</evidence>
<keyword evidence="2" id="KW-1185">Reference proteome</keyword>
<proteinExistence type="predicted"/>
<dbReference type="Proteomes" id="UP000799764">
    <property type="component" value="Unassembled WGS sequence"/>
</dbReference>